<evidence type="ECO:0000256" key="3">
    <source>
        <dbReference type="ARBA" id="ARBA00012282"/>
    </source>
</evidence>
<dbReference type="InterPro" id="IPR035919">
    <property type="entry name" value="EAL_sf"/>
</dbReference>
<keyword evidence="10" id="KW-1185">Reference proteome</keyword>
<evidence type="ECO:0000313" key="9">
    <source>
        <dbReference type="EMBL" id="KIH82891.1"/>
    </source>
</evidence>
<evidence type="ECO:0000313" key="10">
    <source>
        <dbReference type="Proteomes" id="UP000031535"/>
    </source>
</evidence>
<dbReference type="EMBL" id="JXDG01000042">
    <property type="protein sequence ID" value="KIH82891.1"/>
    <property type="molecule type" value="Genomic_DNA"/>
</dbReference>
<dbReference type="CDD" id="cd12914">
    <property type="entry name" value="PDC1_DGC_like"/>
    <property type="match status" value="1"/>
</dbReference>
<feature type="domain" description="GGDEF" evidence="8">
    <location>
        <begin position="387"/>
        <end position="520"/>
    </location>
</feature>
<dbReference type="FunFam" id="3.30.70.270:FF:000001">
    <property type="entry name" value="Diguanylate cyclase domain protein"/>
    <property type="match status" value="1"/>
</dbReference>
<dbReference type="SMART" id="SM00267">
    <property type="entry name" value="GGDEF"/>
    <property type="match status" value="1"/>
</dbReference>
<keyword evidence="6" id="KW-0472">Membrane</keyword>
<dbReference type="CDD" id="cd12915">
    <property type="entry name" value="PDC2_DGC_like"/>
    <property type="match status" value="1"/>
</dbReference>
<dbReference type="CDD" id="cd01948">
    <property type="entry name" value="EAL"/>
    <property type="match status" value="1"/>
</dbReference>
<dbReference type="InterPro" id="IPR029787">
    <property type="entry name" value="Nucleotide_cyclase"/>
</dbReference>
<sequence length="790" mass="87745">MSIHGANGLRSAPGIAKSVDATAEATGSLFRYVREHIKEAYLLFPLSAVLLLLAIWSATLYFIRLEQTRAQRNAATVSLEIGATYEAQMLRAVREIDQTLKLVKYAYEAEGERNPLPRLKERALLPPPLLFDVSVVSPDGGLVASTRASETGNISDPDELQTLRHNDTLSISRPWKDPLTGEWRLRFSRRLNAANGTFSGIVRVEVDAAYFVSSYDASKLGDQGVLGLLGTDGLFRVQRTGESVLAGDSVDYAALVPDTEDTQALLLTNSWDGVRRYTSARQLYDFPLAVIVGLSEEEQLAAVTRQAHTYLWRAATGSLLLVLLVGLLSRMSWQLAQSRLQAAEAKVAYAERVEYLAYHDGLTALPNRSLFSKLLIQNIQEASRYHRQLAVLFLDLDRFKQINDTLGHDAGDQLLQEVAVRLKACVRASDTVARLGGDEFVILLPELSEDTYVATTAQKILSAVARPFNLRGKEFRVTASIGISIFAQDGLDEQTLKKNADIAMYQAKQRGKNNFQFYSEKLNAESLERQTLEIGLRHALERNEFRLHYQAKRDIRSGQITGMEALLRWEHPDLGLVAPMQFIPVAEETGLIVPIGKWVLRTACLQNVAWQQQGLPHLGIAVNLTARQFVDEHLLTDLATILADTGMDARLLELEIAESLLMQDVKKALQVLTGLKKLNVRIAIDDFGTGYSSLSALKQFPLDAIKIDRSFIRDVANATEDKALTEAIITMGRTLSLTVVAQGVETKEQADFLRDNACDEFQGFYFNKPVPADQFKVLLQAQTARPTRDS</sequence>
<comment type="caution">
    <text evidence="9">The sequence shown here is derived from an EMBL/GenBank/DDBJ whole genome shotgun (WGS) entry which is preliminary data.</text>
</comment>
<feature type="domain" description="EAL" evidence="7">
    <location>
        <begin position="529"/>
        <end position="783"/>
    </location>
</feature>
<gene>
    <name evidence="9" type="ORF">UCMB321_3346</name>
</gene>
<dbReference type="PANTHER" id="PTHR44757:SF2">
    <property type="entry name" value="BIOFILM ARCHITECTURE MAINTENANCE PROTEIN MBAA"/>
    <property type="match status" value="1"/>
</dbReference>
<evidence type="ECO:0000256" key="1">
    <source>
        <dbReference type="ARBA" id="ARBA00001946"/>
    </source>
</evidence>
<proteinExistence type="predicted"/>
<name>A0A0C2I0P4_9PSED</name>
<comment type="subcellular location">
    <subcellularLocation>
        <location evidence="2">Cell inner membrane</location>
    </subcellularLocation>
</comment>
<dbReference type="InterPro" id="IPR052155">
    <property type="entry name" value="Biofilm_reg_signaling"/>
</dbReference>
<dbReference type="Gene3D" id="3.30.70.270">
    <property type="match status" value="1"/>
</dbReference>
<dbReference type="FunFam" id="3.20.20.450:FF:000001">
    <property type="entry name" value="Cyclic di-GMP phosphodiesterase yahA"/>
    <property type="match status" value="1"/>
</dbReference>
<comment type="cofactor">
    <cofactor evidence="1">
        <name>Mg(2+)</name>
        <dbReference type="ChEBI" id="CHEBI:18420"/>
    </cofactor>
</comment>
<dbReference type="PROSITE" id="PS50887">
    <property type="entry name" value="GGDEF"/>
    <property type="match status" value="1"/>
</dbReference>
<comment type="catalytic activity">
    <reaction evidence="5">
        <text>3',3'-c-di-GMP + H2O = 5'-phosphoguanylyl(3'-&gt;5')guanosine + H(+)</text>
        <dbReference type="Rhea" id="RHEA:24902"/>
        <dbReference type="ChEBI" id="CHEBI:15377"/>
        <dbReference type="ChEBI" id="CHEBI:15378"/>
        <dbReference type="ChEBI" id="CHEBI:58754"/>
        <dbReference type="ChEBI" id="CHEBI:58805"/>
        <dbReference type="EC" id="3.1.4.52"/>
    </reaction>
    <physiologicalReaction direction="left-to-right" evidence="5">
        <dbReference type="Rhea" id="RHEA:24903"/>
    </physiologicalReaction>
</comment>
<dbReference type="NCBIfam" id="TIGR00254">
    <property type="entry name" value="GGDEF"/>
    <property type="match status" value="1"/>
</dbReference>
<dbReference type="Gene3D" id="3.20.20.450">
    <property type="entry name" value="EAL domain"/>
    <property type="match status" value="1"/>
</dbReference>
<feature type="transmembrane region" description="Helical" evidence="6">
    <location>
        <begin position="40"/>
        <end position="63"/>
    </location>
</feature>
<dbReference type="Proteomes" id="UP000031535">
    <property type="component" value="Unassembled WGS sequence"/>
</dbReference>
<evidence type="ECO:0000259" key="7">
    <source>
        <dbReference type="PROSITE" id="PS50883"/>
    </source>
</evidence>
<keyword evidence="6" id="KW-1133">Transmembrane helix</keyword>
<organism evidence="9 10">
    <name type="scientific">Pseudomonas batumici</name>
    <dbReference type="NCBI Taxonomy" id="226910"/>
    <lineage>
        <taxon>Bacteria</taxon>
        <taxon>Pseudomonadati</taxon>
        <taxon>Pseudomonadota</taxon>
        <taxon>Gammaproteobacteria</taxon>
        <taxon>Pseudomonadales</taxon>
        <taxon>Pseudomonadaceae</taxon>
        <taxon>Pseudomonas</taxon>
    </lineage>
</organism>
<dbReference type="EC" id="3.1.4.52" evidence="3"/>
<dbReference type="AlphaFoldDB" id="A0A0C2I0P4"/>
<dbReference type="SUPFAM" id="SSF141868">
    <property type="entry name" value="EAL domain-like"/>
    <property type="match status" value="1"/>
</dbReference>
<evidence type="ECO:0000256" key="2">
    <source>
        <dbReference type="ARBA" id="ARBA00004533"/>
    </source>
</evidence>
<evidence type="ECO:0000256" key="6">
    <source>
        <dbReference type="SAM" id="Phobius"/>
    </source>
</evidence>
<evidence type="ECO:0000256" key="5">
    <source>
        <dbReference type="ARBA" id="ARBA00051114"/>
    </source>
</evidence>
<dbReference type="Pfam" id="PF00990">
    <property type="entry name" value="GGDEF"/>
    <property type="match status" value="1"/>
</dbReference>
<dbReference type="SMART" id="SM00052">
    <property type="entry name" value="EAL"/>
    <property type="match status" value="1"/>
</dbReference>
<dbReference type="GO" id="GO:0071732">
    <property type="term" value="P:cellular response to nitric oxide"/>
    <property type="evidence" value="ECO:0007669"/>
    <property type="project" value="UniProtKB-ARBA"/>
</dbReference>
<accession>A0A0C2I0P4</accession>
<evidence type="ECO:0000256" key="4">
    <source>
        <dbReference type="ARBA" id="ARBA00022636"/>
    </source>
</evidence>
<keyword evidence="4" id="KW-0973">c-di-GMP</keyword>
<keyword evidence="6" id="KW-0812">Transmembrane</keyword>
<dbReference type="InterPro" id="IPR001633">
    <property type="entry name" value="EAL_dom"/>
</dbReference>
<dbReference type="Gene3D" id="3.30.450.20">
    <property type="entry name" value="PAS domain"/>
    <property type="match status" value="2"/>
</dbReference>
<dbReference type="PATRIC" id="fig|226910.6.peg.3335"/>
<dbReference type="OrthoDB" id="5777683at2"/>
<dbReference type="Pfam" id="PF00563">
    <property type="entry name" value="EAL"/>
    <property type="match status" value="1"/>
</dbReference>
<dbReference type="InterPro" id="IPR000160">
    <property type="entry name" value="GGDEF_dom"/>
</dbReference>
<protein>
    <recommendedName>
        <fullName evidence="3">cyclic-guanylate-specific phosphodiesterase</fullName>
        <ecNumber evidence="3">3.1.4.52</ecNumber>
    </recommendedName>
</protein>
<dbReference type="GO" id="GO:0071111">
    <property type="term" value="F:cyclic-guanylate-specific phosphodiesterase activity"/>
    <property type="evidence" value="ECO:0007669"/>
    <property type="project" value="UniProtKB-EC"/>
</dbReference>
<dbReference type="PROSITE" id="PS50883">
    <property type="entry name" value="EAL"/>
    <property type="match status" value="1"/>
</dbReference>
<dbReference type="CDD" id="cd01949">
    <property type="entry name" value="GGDEF"/>
    <property type="match status" value="1"/>
</dbReference>
<reference evidence="9 10" key="1">
    <citation type="submission" date="2015-01" db="EMBL/GenBank/DDBJ databases">
        <title>Complete genome of Pseudomonas batumici UCM B-321 producer of the batumin antibiotic with strong antistaphilococcal and potential anticancer activity.</title>
        <authorList>
            <person name="Klochko V.V."/>
            <person name="Zelena L.B."/>
            <person name="Elena K.A."/>
            <person name="Reva O.N."/>
        </authorList>
    </citation>
    <scope>NUCLEOTIDE SEQUENCE [LARGE SCALE GENOMIC DNA]</scope>
    <source>
        <strain evidence="9 10">UCM B-321</strain>
    </source>
</reference>
<dbReference type="PANTHER" id="PTHR44757">
    <property type="entry name" value="DIGUANYLATE CYCLASE DGCP"/>
    <property type="match status" value="1"/>
</dbReference>
<evidence type="ECO:0000259" key="8">
    <source>
        <dbReference type="PROSITE" id="PS50887"/>
    </source>
</evidence>
<dbReference type="GO" id="GO:0005886">
    <property type="term" value="C:plasma membrane"/>
    <property type="evidence" value="ECO:0007669"/>
    <property type="project" value="UniProtKB-SubCell"/>
</dbReference>
<dbReference type="InterPro" id="IPR043128">
    <property type="entry name" value="Rev_trsase/Diguanyl_cyclase"/>
</dbReference>
<dbReference type="SUPFAM" id="SSF55073">
    <property type="entry name" value="Nucleotide cyclase"/>
    <property type="match status" value="1"/>
</dbReference>
<dbReference type="STRING" id="226910.UCMB321_3346"/>
<dbReference type="RefSeq" id="WP_040068826.1">
    <property type="nucleotide sequence ID" value="NZ_JXDG01000042.1"/>
</dbReference>